<sequence>MLIDRIAAGFAAVGRDIKAALALGQIGYFAAPARPCGWLLANGAELSRTRYSGLFQLLGTAFGDGDGSNTFNLPALPAPVGVWACIYIGGQVNPRTVTLYAFNPVTGEYQGSRPADVSPVDADEVVLRPPFTTDQAPPTGERQTPIMRNGQWVLVPDYRQVMLWSTQTGAHVSAQLGQSLATIGATDKPPPAFGVWNGQDWVIDQDARTAADAEAAKPEFRYLDDSTRRAALTQQAQQDARARLLAAYVARKPLEDAVKAGAATAYEQELLAAWKRYCNMLAKLSQQPGYPALIDWPQPPYDLRAELH</sequence>
<reference evidence="2 3" key="1">
    <citation type="submission" date="2021-03" db="EMBL/GenBank/DDBJ databases">
        <title>First Case of infection caused by Chromobacterium haemolyticum derived from water in China.</title>
        <authorList>
            <person name="Chen J."/>
            <person name="Liu C."/>
        </authorList>
    </citation>
    <scope>NUCLEOTIDE SEQUENCE [LARGE SCALE GENOMIC DNA]</scope>
    <source>
        <strain evidence="2 3">WJ-5</strain>
    </source>
</reference>
<dbReference type="InterPro" id="IPR037053">
    <property type="entry name" value="Phage_tail_collar_dom_sf"/>
</dbReference>
<dbReference type="Proteomes" id="UP000664349">
    <property type="component" value="Unassembled WGS sequence"/>
</dbReference>
<evidence type="ECO:0000259" key="1">
    <source>
        <dbReference type="Pfam" id="PF07484"/>
    </source>
</evidence>
<proteinExistence type="predicted"/>
<evidence type="ECO:0000313" key="2">
    <source>
        <dbReference type="EMBL" id="MBO0414749.1"/>
    </source>
</evidence>
<feature type="domain" description="Phage tail collar" evidence="1">
    <location>
        <begin position="24"/>
        <end position="76"/>
    </location>
</feature>
<keyword evidence="3" id="KW-1185">Reference proteome</keyword>
<evidence type="ECO:0000313" key="3">
    <source>
        <dbReference type="Proteomes" id="UP000664349"/>
    </source>
</evidence>
<dbReference type="Pfam" id="PF02413">
    <property type="entry name" value="Caudo_TAP"/>
    <property type="match status" value="1"/>
</dbReference>
<gene>
    <name evidence="2" type="ORF">J1C50_04430</name>
</gene>
<dbReference type="SUPFAM" id="SSF88874">
    <property type="entry name" value="Receptor-binding domain of short tail fibre protein gp12"/>
    <property type="match status" value="1"/>
</dbReference>
<dbReference type="EMBL" id="JAFLRD010000003">
    <property type="protein sequence ID" value="MBO0414749.1"/>
    <property type="molecule type" value="Genomic_DNA"/>
</dbReference>
<dbReference type="RefSeq" id="WP_200122417.1">
    <property type="nucleotide sequence ID" value="NZ_JAEILV010000003.1"/>
</dbReference>
<dbReference type="InterPro" id="IPR003458">
    <property type="entry name" value="Phage_T4_Gp38_tail_assem"/>
</dbReference>
<name>A0ABS3GI68_9NEIS</name>
<protein>
    <submittedName>
        <fullName evidence="2">Tail fiber protein</fullName>
    </submittedName>
</protein>
<dbReference type="Pfam" id="PF07484">
    <property type="entry name" value="Collar"/>
    <property type="match status" value="1"/>
</dbReference>
<accession>A0ABS3GI68</accession>
<dbReference type="InterPro" id="IPR011083">
    <property type="entry name" value="Phage_tail_collar_dom"/>
</dbReference>
<dbReference type="Gene3D" id="3.90.1340.10">
    <property type="entry name" value="Phage tail collar domain"/>
    <property type="match status" value="1"/>
</dbReference>
<organism evidence="2 3">
    <name type="scientific">Chromobacterium haemolyticum</name>
    <dbReference type="NCBI Taxonomy" id="394935"/>
    <lineage>
        <taxon>Bacteria</taxon>
        <taxon>Pseudomonadati</taxon>
        <taxon>Pseudomonadota</taxon>
        <taxon>Betaproteobacteria</taxon>
        <taxon>Neisseriales</taxon>
        <taxon>Chromobacteriaceae</taxon>
        <taxon>Chromobacterium</taxon>
    </lineage>
</organism>
<comment type="caution">
    <text evidence="2">The sequence shown here is derived from an EMBL/GenBank/DDBJ whole genome shotgun (WGS) entry which is preliminary data.</text>
</comment>